<evidence type="ECO:0000256" key="4">
    <source>
        <dbReference type="ARBA" id="ARBA00022764"/>
    </source>
</evidence>
<dbReference type="Gene3D" id="3.40.190.10">
    <property type="entry name" value="Periplasmic binding protein-like II"/>
    <property type="match status" value="2"/>
</dbReference>
<organism evidence="5 6">
    <name type="scientific">Saccharothrix tamanrassetensis</name>
    <dbReference type="NCBI Taxonomy" id="1051531"/>
    <lineage>
        <taxon>Bacteria</taxon>
        <taxon>Bacillati</taxon>
        <taxon>Actinomycetota</taxon>
        <taxon>Actinomycetes</taxon>
        <taxon>Pseudonocardiales</taxon>
        <taxon>Pseudonocardiaceae</taxon>
        <taxon>Saccharothrix</taxon>
    </lineage>
</organism>
<keyword evidence="2" id="KW-0813">Transport</keyword>
<dbReference type="GO" id="GO:0030288">
    <property type="term" value="C:outer membrane-bounded periplasmic space"/>
    <property type="evidence" value="ECO:0007669"/>
    <property type="project" value="TreeGrafter"/>
</dbReference>
<reference evidence="5 6" key="1">
    <citation type="submission" date="2020-08" db="EMBL/GenBank/DDBJ databases">
        <title>Genomic Encyclopedia of Type Strains, Phase III (KMG-III): the genomes of soil and plant-associated and newly described type strains.</title>
        <authorList>
            <person name="Whitman W."/>
        </authorList>
    </citation>
    <scope>NUCLEOTIDE SEQUENCE [LARGE SCALE GENOMIC DNA]</scope>
    <source>
        <strain evidence="5 6">CECT 8640</strain>
    </source>
</reference>
<name>A0A841CIW9_9PSEU</name>
<accession>A0A841CIW9</accession>
<dbReference type="InterPro" id="IPR006059">
    <property type="entry name" value="SBP"/>
</dbReference>
<dbReference type="EMBL" id="JACHJN010000005">
    <property type="protein sequence ID" value="MBB5956990.1"/>
    <property type="molecule type" value="Genomic_DNA"/>
</dbReference>
<comment type="subcellular location">
    <subcellularLocation>
        <location evidence="1">Periplasm</location>
    </subcellularLocation>
</comment>
<evidence type="ECO:0000256" key="1">
    <source>
        <dbReference type="ARBA" id="ARBA00004418"/>
    </source>
</evidence>
<keyword evidence="6" id="KW-1185">Reference proteome</keyword>
<gene>
    <name evidence="5" type="ORF">FHS29_003583</name>
</gene>
<evidence type="ECO:0000313" key="6">
    <source>
        <dbReference type="Proteomes" id="UP000547510"/>
    </source>
</evidence>
<proteinExistence type="predicted"/>
<evidence type="ECO:0000256" key="2">
    <source>
        <dbReference type="ARBA" id="ARBA00022448"/>
    </source>
</evidence>
<dbReference type="Pfam" id="PF13416">
    <property type="entry name" value="SBP_bac_8"/>
    <property type="match status" value="1"/>
</dbReference>
<comment type="caution">
    <text evidence="5">The sequence shown here is derived from an EMBL/GenBank/DDBJ whole genome shotgun (WGS) entry which is preliminary data.</text>
</comment>
<dbReference type="Proteomes" id="UP000547510">
    <property type="component" value="Unassembled WGS sequence"/>
</dbReference>
<dbReference type="PANTHER" id="PTHR30006">
    <property type="entry name" value="THIAMINE-BINDING PERIPLASMIC PROTEIN-RELATED"/>
    <property type="match status" value="1"/>
</dbReference>
<evidence type="ECO:0000313" key="5">
    <source>
        <dbReference type="EMBL" id="MBB5956990.1"/>
    </source>
</evidence>
<protein>
    <submittedName>
        <fullName evidence="5">Putative spermidine/putrescine transport system substrate-binding protein</fullName>
    </submittedName>
</protein>
<dbReference type="GO" id="GO:0030976">
    <property type="term" value="F:thiamine pyrophosphate binding"/>
    <property type="evidence" value="ECO:0007669"/>
    <property type="project" value="TreeGrafter"/>
</dbReference>
<dbReference type="GO" id="GO:0030975">
    <property type="term" value="F:thiamine binding"/>
    <property type="evidence" value="ECO:0007669"/>
    <property type="project" value="TreeGrafter"/>
</dbReference>
<dbReference type="RefSeq" id="WP_184691756.1">
    <property type="nucleotide sequence ID" value="NZ_JACHJN010000005.1"/>
</dbReference>
<keyword evidence="4" id="KW-0574">Periplasm</keyword>
<dbReference type="PROSITE" id="PS51257">
    <property type="entry name" value="PROKAR_LIPOPROTEIN"/>
    <property type="match status" value="1"/>
</dbReference>
<dbReference type="AlphaFoldDB" id="A0A841CIW9"/>
<dbReference type="SUPFAM" id="SSF53850">
    <property type="entry name" value="Periplasmic binding protein-like II"/>
    <property type="match status" value="1"/>
</dbReference>
<dbReference type="GO" id="GO:0015888">
    <property type="term" value="P:thiamine transport"/>
    <property type="evidence" value="ECO:0007669"/>
    <property type="project" value="TreeGrafter"/>
</dbReference>
<keyword evidence="3" id="KW-0732">Signal</keyword>
<evidence type="ECO:0000256" key="3">
    <source>
        <dbReference type="ARBA" id="ARBA00022729"/>
    </source>
</evidence>
<sequence>MRRTGIGVALAALLLTSCGTGGDTRSLTFVSYGKGAYQEGQQKAFLEPYQKQSGVKVTLDGPSDNAKLRAMVEAGRVTWDVMDTDAFMAREHCGTLLEKIDVGDLKDSFPPGTLSDCGVPAALFGLMLMYNEKTYGDKPPTSLADFYDPAKFPGKRVVYAKDPAIGQLEAALLADGVAPERLYPLDVDRALKVHDRIRHDLTLAQTYGQQQQAMVDNQADLALVVSARAYSTLRAGGTQWKRVPTKVPVTWDVLVVPKGSKNKDLAQELIRFASRPEPGARFAELSGAGAANTAAKPELNDVQRQIDVLGQDRAADKVFIDADWWTANYSKVVQAWTVWQTS</sequence>
<dbReference type="PANTHER" id="PTHR30006:SF3">
    <property type="entry name" value="THIAMINE-BINDING PERIPLASMIC PROTEIN"/>
    <property type="match status" value="1"/>
</dbReference>